<dbReference type="InterPro" id="IPR035396">
    <property type="entry name" value="Bac_rhamnosid6H"/>
</dbReference>
<evidence type="ECO:0000313" key="10">
    <source>
        <dbReference type="Proteomes" id="UP000779049"/>
    </source>
</evidence>
<evidence type="ECO:0000259" key="6">
    <source>
        <dbReference type="Pfam" id="PF08531"/>
    </source>
</evidence>
<name>A0ABS7L8V9_9FIRM</name>
<dbReference type="PIRSF" id="PIRSF010631">
    <property type="entry name" value="A-rhamnsds"/>
    <property type="match status" value="1"/>
</dbReference>
<evidence type="ECO:0000256" key="3">
    <source>
        <dbReference type="ARBA" id="ARBA00022801"/>
    </source>
</evidence>
<keyword evidence="10" id="KW-1185">Reference proteome</keyword>
<proteinExistence type="predicted"/>
<gene>
    <name evidence="9" type="ORF">FLB61_08885</name>
</gene>
<dbReference type="Gene3D" id="2.60.40.10">
    <property type="entry name" value="Immunoglobulins"/>
    <property type="match status" value="1"/>
</dbReference>
<dbReference type="PANTHER" id="PTHR33307:SF6">
    <property type="entry name" value="ALPHA-RHAMNOSIDASE (EUROFUNG)-RELATED"/>
    <property type="match status" value="1"/>
</dbReference>
<dbReference type="InterPro" id="IPR013737">
    <property type="entry name" value="Bac_rhamnosid_N"/>
</dbReference>
<dbReference type="Pfam" id="PF25788">
    <property type="entry name" value="Ig_Rha78A_N"/>
    <property type="match status" value="1"/>
</dbReference>
<evidence type="ECO:0000313" key="9">
    <source>
        <dbReference type="EMBL" id="MBY0759197.1"/>
    </source>
</evidence>
<comment type="catalytic activity">
    <reaction evidence="1">
        <text>Hydrolysis of terminal non-reducing alpha-L-rhamnose residues in alpha-L-rhamnosides.</text>
        <dbReference type="EC" id="3.2.1.40"/>
    </reaction>
</comment>
<evidence type="ECO:0000256" key="2">
    <source>
        <dbReference type="ARBA" id="ARBA00012652"/>
    </source>
</evidence>
<dbReference type="EMBL" id="VIRV01000012">
    <property type="protein sequence ID" value="MBY0759197.1"/>
    <property type="molecule type" value="Genomic_DNA"/>
</dbReference>
<dbReference type="Pfam" id="PF17390">
    <property type="entry name" value="Bac_rhamnosid_C"/>
    <property type="match status" value="1"/>
</dbReference>
<dbReference type="Gene3D" id="2.60.120.260">
    <property type="entry name" value="Galactose-binding domain-like"/>
    <property type="match status" value="2"/>
</dbReference>
<evidence type="ECO:0000256" key="1">
    <source>
        <dbReference type="ARBA" id="ARBA00001445"/>
    </source>
</evidence>
<dbReference type="EC" id="3.2.1.40" evidence="2"/>
<keyword evidence="4" id="KW-0732">Signal</keyword>
<dbReference type="PANTHER" id="PTHR33307">
    <property type="entry name" value="ALPHA-RHAMNOSIDASE (EUROFUNG)"/>
    <property type="match status" value="1"/>
</dbReference>
<dbReference type="InterPro" id="IPR008902">
    <property type="entry name" value="Rhamnosid_concanavalin"/>
</dbReference>
<dbReference type="Pfam" id="PF05592">
    <property type="entry name" value="Bac_rhamnosid"/>
    <property type="match status" value="1"/>
</dbReference>
<feature type="signal peptide" evidence="4">
    <location>
        <begin position="1"/>
        <end position="36"/>
    </location>
</feature>
<organism evidence="9 10">
    <name type="scientific">Sellimonas caecigallum</name>
    <dbReference type="NCBI Taxonomy" id="2592333"/>
    <lineage>
        <taxon>Bacteria</taxon>
        <taxon>Bacillati</taxon>
        <taxon>Bacillota</taxon>
        <taxon>Clostridia</taxon>
        <taxon>Lachnospirales</taxon>
        <taxon>Lachnospiraceae</taxon>
        <taxon>Sellimonas</taxon>
    </lineage>
</organism>
<dbReference type="SUPFAM" id="SSF48208">
    <property type="entry name" value="Six-hairpin glycosidases"/>
    <property type="match status" value="1"/>
</dbReference>
<dbReference type="PROSITE" id="PS51257">
    <property type="entry name" value="PROKAR_LIPOPROTEIN"/>
    <property type="match status" value="1"/>
</dbReference>
<evidence type="ECO:0000259" key="8">
    <source>
        <dbReference type="Pfam" id="PF17390"/>
    </source>
</evidence>
<dbReference type="Pfam" id="PF17389">
    <property type="entry name" value="Bac_rhamnosid6H"/>
    <property type="match status" value="1"/>
</dbReference>
<dbReference type="Proteomes" id="UP000779049">
    <property type="component" value="Unassembled WGS sequence"/>
</dbReference>
<dbReference type="InterPro" id="IPR016007">
    <property type="entry name" value="Alpha_rhamnosid"/>
</dbReference>
<feature type="domain" description="Alpha-L-rhamnosidase C-terminal" evidence="8">
    <location>
        <begin position="1091"/>
        <end position="1159"/>
    </location>
</feature>
<dbReference type="InterPro" id="IPR035398">
    <property type="entry name" value="Bac_rhamnosid_C"/>
</dbReference>
<evidence type="ECO:0000259" key="5">
    <source>
        <dbReference type="Pfam" id="PF05592"/>
    </source>
</evidence>
<sequence>MKKTRRTKGARALACVLILSLAVSVLSGCGGSNVYAKETKIIDLRTDGVENPVGIDNAAPRFSWKMKSGKIGIRQIAYQIVVKEEDGNTVWDSGRVKNAESADIRYGGEKLEPKTRYKWTVKVEDEEENIYTSKPAYFETALMDETLASWDNANWIGPDETAFDAASSVYFHIRTEVQMDKNSGKASLIFGANDERLKDPYRNAEHMAGEHYFRVELDVSQMKNGKGAALRIYRVGYQKTDRKDTPLFSVSAASVKAANLDRIFTQKNRFSAHQLDLQVSQGKMQIWIDGQAVILSDQGNKMILDLTSSYGIYPYLNSVGFYADPGGKAVYKNYQICNTGYGTGVLFDENTGAGIRIFDGNEGVSVEGNVITVDGGKNGILCCADPSFGASPMLRKEFHVKENIEKARLYISARGIYEAKINGKRTDDSWYQPGNAEYREEMPYQTYDITELVKEGDNAIGVCLGRGWWSGYLSPKEENHDYYGEVNALLAKIEIQYADGTKDTIVSDPSWQYYGDGPLRSDSFYHGVRYDAGKEKQVLGFSKAEYENAELRSAKVIDVRKEFSDYKMKARCAGAVHKVGQKKVKKALGESREGSRSYIYDMGENIAGVPSITIPKEYADEGSVITVRYAEMLYPDTEEYKERDLDGLLMTENYRTALSTDIYTMSDEELVIEPHFTLHGGRYIEITGLKKELPKDYIRMLVLSSGELTARYESSDQLVNLLFQNIQNSQTSNFISYPTDCPQRDERLGWLGDAQIYAKAASYQGDVYEFYRRWLDTVRAEQAENGELPAYAPSYDKIENGTVRLGSDAEWDGIVWKSAIAVIPYTLYLQTGRKEIVEENIEAVYRYIKYLDSVDFRYANANKVIQTEKALPGKTGFLADWLGRVETDETLINHAYYVYMLKIASEMAGIAGQKEMESELCSMHELAKNAWNTIYIDEKNGMTRGADGKIQNTQASYAVPLSLNVISEKTAQKAAENLDRLIKEPQPGKDGEGGEILPYTLTTGFAGTSNLVKALSKYGYADTTNRLLQSKDYASWLYPVVLGATSIWERFDSYTEETGFGNNHMNSFNHYALGAVFEWMMEYQLGICADKKNPGYKKFILQPSAGGTFTSAKGSFQSPYGEIVSGWTAEDGKIHTYEAVIPPNTSAVLYLPVEKAVDADSIKGAIFQEMAEWNGQKCAKIFLEAGSYQFKINGNRIKTEYLKTS</sequence>
<dbReference type="InterPro" id="IPR013783">
    <property type="entry name" value="Ig-like_fold"/>
</dbReference>
<evidence type="ECO:0000256" key="4">
    <source>
        <dbReference type="SAM" id="SignalP"/>
    </source>
</evidence>
<evidence type="ECO:0000259" key="7">
    <source>
        <dbReference type="Pfam" id="PF17389"/>
    </source>
</evidence>
<comment type="caution">
    <text evidence="9">The sequence shown here is derived from an EMBL/GenBank/DDBJ whole genome shotgun (WGS) entry which is preliminary data.</text>
</comment>
<feature type="domain" description="Alpha-L-rhamnosidase six-hairpin glycosidase" evidence="7">
    <location>
        <begin position="709"/>
        <end position="1082"/>
    </location>
</feature>
<feature type="chain" id="PRO_5047173667" description="alpha-L-rhamnosidase" evidence="4">
    <location>
        <begin position="37"/>
        <end position="1205"/>
    </location>
</feature>
<accession>A0ABS7L8V9</accession>
<reference evidence="9 10" key="1">
    <citation type="journal article" date="2020" name="New Microbes New Infect">
        <title>Sellimonas caecigallum sp. nov., description and genome sequence of a new member of the Sellimonas genus isolated from the cecum of feral chicken.</title>
        <authorList>
            <person name="Wongkuna S."/>
            <person name="Ghimire S."/>
            <person name="Antony L."/>
            <person name="Chankhamhaengdecha S."/>
            <person name="Janvilisri T."/>
            <person name="Scaria J."/>
        </authorList>
    </citation>
    <scope>NUCLEOTIDE SEQUENCE [LARGE SCALE GENOMIC DNA]</scope>
    <source>
        <strain evidence="9 10">SW451</strain>
    </source>
</reference>
<dbReference type="InterPro" id="IPR008928">
    <property type="entry name" value="6-hairpin_glycosidase_sf"/>
</dbReference>
<feature type="domain" description="Alpha-L-rhamnosidase concanavalin-like" evidence="5">
    <location>
        <begin position="595"/>
        <end position="702"/>
    </location>
</feature>
<dbReference type="Gene3D" id="1.50.10.10">
    <property type="match status" value="1"/>
</dbReference>
<dbReference type="InterPro" id="IPR012341">
    <property type="entry name" value="6hp_glycosidase-like_sf"/>
</dbReference>
<dbReference type="Gene3D" id="2.60.420.10">
    <property type="entry name" value="Maltose phosphorylase, domain 3"/>
    <property type="match status" value="1"/>
</dbReference>
<keyword evidence="3" id="KW-0378">Hydrolase</keyword>
<protein>
    <recommendedName>
        <fullName evidence="2">alpha-L-rhamnosidase</fullName>
        <ecNumber evidence="2">3.2.1.40</ecNumber>
    </recommendedName>
</protein>
<feature type="domain" description="Bacterial alpha-L-rhamnosidase N-terminal" evidence="6">
    <location>
        <begin position="403"/>
        <end position="562"/>
    </location>
</feature>
<dbReference type="Pfam" id="PF08531">
    <property type="entry name" value="Bac_rhamnosid_N"/>
    <property type="match status" value="1"/>
</dbReference>
<dbReference type="RefSeq" id="WP_221919924.1">
    <property type="nucleotide sequence ID" value="NZ_CP173660.1"/>
</dbReference>